<proteinExistence type="predicted"/>
<reference evidence="1" key="1">
    <citation type="journal article" date="2014" name="Front. Microbiol.">
        <title>High frequency of phylogenetically diverse reductive dehalogenase-homologous genes in deep subseafloor sedimentary metagenomes.</title>
        <authorList>
            <person name="Kawai M."/>
            <person name="Futagami T."/>
            <person name="Toyoda A."/>
            <person name="Takaki Y."/>
            <person name="Nishi S."/>
            <person name="Hori S."/>
            <person name="Arai W."/>
            <person name="Tsubouchi T."/>
            <person name="Morono Y."/>
            <person name="Uchiyama I."/>
            <person name="Ito T."/>
            <person name="Fujiyama A."/>
            <person name="Inagaki F."/>
            <person name="Takami H."/>
        </authorList>
    </citation>
    <scope>NUCLEOTIDE SEQUENCE</scope>
    <source>
        <strain evidence="1">Expedition CK06-06</strain>
    </source>
</reference>
<sequence>MVTHAIIIADGKGDRWNNYLGVAKHFIEIEGETIIERTIRLIKKYQ</sequence>
<protein>
    <recommendedName>
        <fullName evidence="2">MobA-like NTP transferase domain-containing protein</fullName>
    </recommendedName>
</protein>
<evidence type="ECO:0000313" key="1">
    <source>
        <dbReference type="EMBL" id="GAG87713.1"/>
    </source>
</evidence>
<name>X1BU42_9ZZZZ</name>
<organism evidence="1">
    <name type="scientific">marine sediment metagenome</name>
    <dbReference type="NCBI Taxonomy" id="412755"/>
    <lineage>
        <taxon>unclassified sequences</taxon>
        <taxon>metagenomes</taxon>
        <taxon>ecological metagenomes</taxon>
    </lineage>
</organism>
<dbReference type="EMBL" id="BART01014354">
    <property type="protein sequence ID" value="GAG87713.1"/>
    <property type="molecule type" value="Genomic_DNA"/>
</dbReference>
<feature type="non-terminal residue" evidence="1">
    <location>
        <position position="46"/>
    </location>
</feature>
<dbReference type="Gene3D" id="3.90.550.10">
    <property type="entry name" value="Spore Coat Polysaccharide Biosynthesis Protein SpsA, Chain A"/>
    <property type="match status" value="1"/>
</dbReference>
<gene>
    <name evidence="1" type="ORF">S01H4_28700</name>
</gene>
<evidence type="ECO:0008006" key="2">
    <source>
        <dbReference type="Google" id="ProtNLM"/>
    </source>
</evidence>
<comment type="caution">
    <text evidence="1">The sequence shown here is derived from an EMBL/GenBank/DDBJ whole genome shotgun (WGS) entry which is preliminary data.</text>
</comment>
<dbReference type="SUPFAM" id="SSF53448">
    <property type="entry name" value="Nucleotide-diphospho-sugar transferases"/>
    <property type="match status" value="1"/>
</dbReference>
<dbReference type="AlphaFoldDB" id="X1BU42"/>
<accession>X1BU42</accession>
<dbReference type="InterPro" id="IPR029044">
    <property type="entry name" value="Nucleotide-diphossugar_trans"/>
</dbReference>